<proteinExistence type="predicted"/>
<evidence type="ECO:0000313" key="2">
    <source>
        <dbReference type="Proteomes" id="UP001164539"/>
    </source>
</evidence>
<organism evidence="1 2">
    <name type="scientific">Melia azedarach</name>
    <name type="common">Chinaberry tree</name>
    <dbReference type="NCBI Taxonomy" id="155640"/>
    <lineage>
        <taxon>Eukaryota</taxon>
        <taxon>Viridiplantae</taxon>
        <taxon>Streptophyta</taxon>
        <taxon>Embryophyta</taxon>
        <taxon>Tracheophyta</taxon>
        <taxon>Spermatophyta</taxon>
        <taxon>Magnoliopsida</taxon>
        <taxon>eudicotyledons</taxon>
        <taxon>Gunneridae</taxon>
        <taxon>Pentapetalae</taxon>
        <taxon>rosids</taxon>
        <taxon>malvids</taxon>
        <taxon>Sapindales</taxon>
        <taxon>Meliaceae</taxon>
        <taxon>Melia</taxon>
    </lineage>
</organism>
<accession>A0ACC1YYF3</accession>
<comment type="caution">
    <text evidence="1">The sequence shown here is derived from an EMBL/GenBank/DDBJ whole genome shotgun (WGS) entry which is preliminary data.</text>
</comment>
<keyword evidence="1" id="KW-0418">Kinase</keyword>
<keyword evidence="1" id="KW-0808">Transferase</keyword>
<gene>
    <name evidence="1" type="ORF">OWV82_001570</name>
</gene>
<evidence type="ECO:0000313" key="1">
    <source>
        <dbReference type="EMBL" id="KAJ4728677.1"/>
    </source>
</evidence>
<name>A0ACC1YYF3_MELAZ</name>
<reference evidence="1 2" key="1">
    <citation type="journal article" date="2023" name="Science">
        <title>Complex scaffold remodeling in plant triterpene biosynthesis.</title>
        <authorList>
            <person name="De La Pena R."/>
            <person name="Hodgson H."/>
            <person name="Liu J.C."/>
            <person name="Stephenson M.J."/>
            <person name="Martin A.C."/>
            <person name="Owen C."/>
            <person name="Harkess A."/>
            <person name="Leebens-Mack J."/>
            <person name="Jimenez L.E."/>
            <person name="Osbourn A."/>
            <person name="Sattely E.S."/>
        </authorList>
    </citation>
    <scope>NUCLEOTIDE SEQUENCE [LARGE SCALE GENOMIC DNA]</scope>
    <source>
        <strain evidence="2">cv. JPN11</strain>
        <tissue evidence="1">Leaf</tissue>
    </source>
</reference>
<dbReference type="Proteomes" id="UP001164539">
    <property type="component" value="Chromosome 1"/>
</dbReference>
<keyword evidence="2" id="KW-1185">Reference proteome</keyword>
<protein>
    <submittedName>
        <fullName evidence="1">Tyrosine-protein kinase</fullName>
    </submittedName>
</protein>
<dbReference type="EMBL" id="CM051394">
    <property type="protein sequence ID" value="KAJ4728677.1"/>
    <property type="molecule type" value="Genomic_DNA"/>
</dbReference>
<sequence length="248" mass="28311">MVINYSAAITSRPFWRNKRTLADDLRLRESPGSGSANSTTKHVVIVMDGLKDFTMEPLEWALNNITAAGFTVTLLGLMPWLNIPLSSKTWRDVWALEFEDLNVAKEKNSEWKSDTKYLKLQSVVDLCKNHEVVPQKEVVMGYPPRLLVAERIISLDATWVIFDSDKYHKKNREFYAEKIPCNMVMMNEEGGFDMIKRCPMIHINGEYSTPRDDQSPASLVPTPQLMISERLKGILEESEADLKADDDN</sequence>